<protein>
    <submittedName>
        <fullName evidence="1">Uncharacterized protein</fullName>
    </submittedName>
</protein>
<gene>
    <name evidence="1" type="ORF">WOLCODRAFT_84767</name>
</gene>
<organism evidence="1 2">
    <name type="scientific">Wolfiporia cocos (strain MD-104)</name>
    <name type="common">Brown rot fungus</name>
    <dbReference type="NCBI Taxonomy" id="742152"/>
    <lineage>
        <taxon>Eukaryota</taxon>
        <taxon>Fungi</taxon>
        <taxon>Dikarya</taxon>
        <taxon>Basidiomycota</taxon>
        <taxon>Agaricomycotina</taxon>
        <taxon>Agaricomycetes</taxon>
        <taxon>Polyporales</taxon>
        <taxon>Phaeolaceae</taxon>
        <taxon>Wolfiporia</taxon>
    </lineage>
</organism>
<sequence>MPNSSVQVFKLIVVPPPEALPIYPPPRSMFLPSTRLMQDWLNRILESIPAGFLRHQEIDLLVWVLNTCQQALAWTDAECGTFSAKYFPNYEIPIIEHVP</sequence>
<reference evidence="1 2" key="1">
    <citation type="journal article" date="2012" name="Science">
        <title>The Paleozoic origin of enzymatic lignin decomposition reconstructed from 31 fungal genomes.</title>
        <authorList>
            <person name="Floudas D."/>
            <person name="Binder M."/>
            <person name="Riley R."/>
            <person name="Barry K."/>
            <person name="Blanchette R.A."/>
            <person name="Henrissat B."/>
            <person name="Martinez A.T."/>
            <person name="Otillar R."/>
            <person name="Spatafora J.W."/>
            <person name="Yadav J.S."/>
            <person name="Aerts A."/>
            <person name="Benoit I."/>
            <person name="Boyd A."/>
            <person name="Carlson A."/>
            <person name="Copeland A."/>
            <person name="Coutinho P.M."/>
            <person name="de Vries R.P."/>
            <person name="Ferreira P."/>
            <person name="Findley K."/>
            <person name="Foster B."/>
            <person name="Gaskell J."/>
            <person name="Glotzer D."/>
            <person name="Gorecki P."/>
            <person name="Heitman J."/>
            <person name="Hesse C."/>
            <person name="Hori C."/>
            <person name="Igarashi K."/>
            <person name="Jurgens J.A."/>
            <person name="Kallen N."/>
            <person name="Kersten P."/>
            <person name="Kohler A."/>
            <person name="Kuees U."/>
            <person name="Kumar T.K.A."/>
            <person name="Kuo A."/>
            <person name="LaButti K."/>
            <person name="Larrondo L.F."/>
            <person name="Lindquist E."/>
            <person name="Ling A."/>
            <person name="Lombard V."/>
            <person name="Lucas S."/>
            <person name="Lundell T."/>
            <person name="Martin R."/>
            <person name="McLaughlin D.J."/>
            <person name="Morgenstern I."/>
            <person name="Morin E."/>
            <person name="Murat C."/>
            <person name="Nagy L.G."/>
            <person name="Nolan M."/>
            <person name="Ohm R.A."/>
            <person name="Patyshakuliyeva A."/>
            <person name="Rokas A."/>
            <person name="Ruiz-Duenas F.J."/>
            <person name="Sabat G."/>
            <person name="Salamov A."/>
            <person name="Samejima M."/>
            <person name="Schmutz J."/>
            <person name="Slot J.C."/>
            <person name="St John F."/>
            <person name="Stenlid J."/>
            <person name="Sun H."/>
            <person name="Sun S."/>
            <person name="Syed K."/>
            <person name="Tsang A."/>
            <person name="Wiebenga A."/>
            <person name="Young D."/>
            <person name="Pisabarro A."/>
            <person name="Eastwood D.C."/>
            <person name="Martin F."/>
            <person name="Cullen D."/>
            <person name="Grigoriev I.V."/>
            <person name="Hibbett D.S."/>
        </authorList>
    </citation>
    <scope>NUCLEOTIDE SEQUENCE [LARGE SCALE GENOMIC DNA]</scope>
    <source>
        <strain evidence="1 2">MD-104</strain>
    </source>
</reference>
<evidence type="ECO:0000313" key="2">
    <source>
        <dbReference type="Proteomes" id="UP000218811"/>
    </source>
</evidence>
<keyword evidence="2" id="KW-1185">Reference proteome</keyword>
<proteinExistence type="predicted"/>
<evidence type="ECO:0000313" key="1">
    <source>
        <dbReference type="EMBL" id="PCH38842.1"/>
    </source>
</evidence>
<dbReference type="Proteomes" id="UP000218811">
    <property type="component" value="Unassembled WGS sequence"/>
</dbReference>
<name>A0A2H3J9A4_WOLCO</name>
<dbReference type="EMBL" id="KB467943">
    <property type="protein sequence ID" value="PCH38842.1"/>
    <property type="molecule type" value="Genomic_DNA"/>
</dbReference>
<dbReference type="OrthoDB" id="5599163at2759"/>
<accession>A0A2H3J9A4</accession>
<dbReference type="AlphaFoldDB" id="A0A2H3J9A4"/>